<name>X0XTH4_9ZZZZ</name>
<accession>X0XTH4</accession>
<proteinExistence type="predicted"/>
<feature type="non-terminal residue" evidence="1">
    <location>
        <position position="1"/>
    </location>
</feature>
<gene>
    <name evidence="1" type="ORF">S01H1_83596</name>
</gene>
<dbReference type="AlphaFoldDB" id="X0XTH4"/>
<reference evidence="1" key="1">
    <citation type="journal article" date="2014" name="Front. Microbiol.">
        <title>High frequency of phylogenetically diverse reductive dehalogenase-homologous genes in deep subseafloor sedimentary metagenomes.</title>
        <authorList>
            <person name="Kawai M."/>
            <person name="Futagami T."/>
            <person name="Toyoda A."/>
            <person name="Takaki Y."/>
            <person name="Nishi S."/>
            <person name="Hori S."/>
            <person name="Arai W."/>
            <person name="Tsubouchi T."/>
            <person name="Morono Y."/>
            <person name="Uchiyama I."/>
            <person name="Ito T."/>
            <person name="Fujiyama A."/>
            <person name="Inagaki F."/>
            <person name="Takami H."/>
        </authorList>
    </citation>
    <scope>NUCLEOTIDE SEQUENCE</scope>
    <source>
        <strain evidence="1">Expedition CK06-06</strain>
    </source>
</reference>
<sequence>DGVYPPSSVAAHGEWFGGQLLPLFLTGYKDNPVTKGEPSLDTPFVDDGKDGFGFRVTKRSMKVYGPYKGSEGFKTAVFANRDASDQHPMFVDAFDYPILYYRFDRGAETYTTSHNYENATDPDRRYGPTTDTDIVTYAKARSGSFLRTDFLLVSKGPDGV</sequence>
<dbReference type="EMBL" id="BARS01056865">
    <property type="protein sequence ID" value="GAG46504.1"/>
    <property type="molecule type" value="Genomic_DNA"/>
</dbReference>
<evidence type="ECO:0000313" key="1">
    <source>
        <dbReference type="EMBL" id="GAG46504.1"/>
    </source>
</evidence>
<organism evidence="1">
    <name type="scientific">marine sediment metagenome</name>
    <dbReference type="NCBI Taxonomy" id="412755"/>
    <lineage>
        <taxon>unclassified sequences</taxon>
        <taxon>metagenomes</taxon>
        <taxon>ecological metagenomes</taxon>
    </lineage>
</organism>
<protein>
    <submittedName>
        <fullName evidence="1">Uncharacterized protein</fullName>
    </submittedName>
</protein>
<feature type="non-terminal residue" evidence="1">
    <location>
        <position position="160"/>
    </location>
</feature>
<comment type="caution">
    <text evidence="1">The sequence shown here is derived from an EMBL/GenBank/DDBJ whole genome shotgun (WGS) entry which is preliminary data.</text>
</comment>